<accession>A0ABT0BLL3</accession>
<feature type="active site" evidence="2">
    <location>
        <position position="243"/>
    </location>
</feature>
<dbReference type="InterPro" id="IPR016162">
    <property type="entry name" value="Ald_DH_N"/>
</dbReference>
<dbReference type="InterPro" id="IPR016163">
    <property type="entry name" value="Ald_DH_C"/>
</dbReference>
<dbReference type="Proteomes" id="UP001202281">
    <property type="component" value="Unassembled WGS sequence"/>
</dbReference>
<evidence type="ECO:0000256" key="1">
    <source>
        <dbReference type="ARBA" id="ARBA00023002"/>
    </source>
</evidence>
<gene>
    <name evidence="5" type="ORF">MTR66_03360</name>
</gene>
<dbReference type="CDD" id="cd07106">
    <property type="entry name" value="ALDH_AldA-AAD23400"/>
    <property type="match status" value="1"/>
</dbReference>
<dbReference type="SUPFAM" id="SSF53720">
    <property type="entry name" value="ALDH-like"/>
    <property type="match status" value="1"/>
</dbReference>
<evidence type="ECO:0000259" key="4">
    <source>
        <dbReference type="Pfam" id="PF00171"/>
    </source>
</evidence>
<dbReference type="Gene3D" id="3.40.605.10">
    <property type="entry name" value="Aldehyde Dehydrogenase, Chain A, domain 1"/>
    <property type="match status" value="1"/>
</dbReference>
<evidence type="ECO:0000256" key="2">
    <source>
        <dbReference type="PROSITE-ProRule" id="PRU10007"/>
    </source>
</evidence>
<reference evidence="5 6" key="1">
    <citation type="submission" date="2022-04" db="EMBL/GenBank/DDBJ databases">
        <title>Identification of a novel bacterium isolated from mangrove sediments.</title>
        <authorList>
            <person name="Pan X."/>
        </authorList>
    </citation>
    <scope>NUCLEOTIDE SEQUENCE [LARGE SCALE GENOMIC DNA]</scope>
    <source>
        <strain evidence="5 6">B2638</strain>
    </source>
</reference>
<comment type="similarity">
    <text evidence="3">Belongs to the aldehyde dehydrogenase family.</text>
</comment>
<organism evidence="5 6">
    <name type="scientific">Novosphingobium beihaiensis</name>
    <dbReference type="NCBI Taxonomy" id="2930389"/>
    <lineage>
        <taxon>Bacteria</taxon>
        <taxon>Pseudomonadati</taxon>
        <taxon>Pseudomonadota</taxon>
        <taxon>Alphaproteobacteria</taxon>
        <taxon>Sphingomonadales</taxon>
        <taxon>Sphingomonadaceae</taxon>
        <taxon>Novosphingobium</taxon>
    </lineage>
</organism>
<dbReference type="Pfam" id="PF00171">
    <property type="entry name" value="Aldedh"/>
    <property type="match status" value="1"/>
</dbReference>
<dbReference type="RefSeq" id="WP_243917898.1">
    <property type="nucleotide sequence ID" value="NZ_JALHLG010000003.1"/>
</dbReference>
<keyword evidence="1 3" id="KW-0560">Oxidoreductase</keyword>
<dbReference type="PROSITE" id="PS00687">
    <property type="entry name" value="ALDEHYDE_DEHYDR_GLU"/>
    <property type="match status" value="1"/>
</dbReference>
<dbReference type="InterPro" id="IPR044086">
    <property type="entry name" value="LUC3-like"/>
</dbReference>
<name>A0ABT0BLL3_9SPHN</name>
<sequence>MQLSGAVIDGAPQSGGDLLEIVNPAGGDAAGTLSAAGEADALAAVAAARAAFPAWAARSPEERAVLVNRCADIIEANAEELARLLTLEQGKPLNGMGSRFELGGAAAWTRYTASLKLPVDTIQDDAQAHITVHRKPLGVVLSITPWNWPVMIGIWHIMPALLAGNTVVTKPSPYTPLSTMRLVQLLQDVLPPGVLNAVAGHDAIGPVLTAHPDVAKICFTGSTRTGSAVMASAAPTLKRLTLELGGNDAGIVLPDCDPAAIAEGLFWGALINNGQTCAALKRLYVHDSIYDGVCNALVDFAAGVKVGNGLEEDSILGPIQNRMQFEKVSRLVEEAKGSGARLLCGGEAISNSGYFYPVTFMANCEKGMALVDEEQFGPALPIIRYTDLDDALEQANALDVGLGGSIWSADTARARDLAMQLECGSAWVNKHGAIRPDVPFGGVKASGFGVEFGHYGLEEFSSLHVIHD</sequence>
<evidence type="ECO:0000256" key="3">
    <source>
        <dbReference type="RuleBase" id="RU003345"/>
    </source>
</evidence>
<comment type="caution">
    <text evidence="5">The sequence shown here is derived from an EMBL/GenBank/DDBJ whole genome shotgun (WGS) entry which is preliminary data.</text>
</comment>
<dbReference type="EMBL" id="JALHLG010000003">
    <property type="protein sequence ID" value="MCJ2185850.1"/>
    <property type="molecule type" value="Genomic_DNA"/>
</dbReference>
<dbReference type="PROSITE" id="PS00070">
    <property type="entry name" value="ALDEHYDE_DEHYDR_CYS"/>
    <property type="match status" value="1"/>
</dbReference>
<evidence type="ECO:0000313" key="5">
    <source>
        <dbReference type="EMBL" id="MCJ2185850.1"/>
    </source>
</evidence>
<evidence type="ECO:0000313" key="6">
    <source>
        <dbReference type="Proteomes" id="UP001202281"/>
    </source>
</evidence>
<keyword evidence="6" id="KW-1185">Reference proteome</keyword>
<proteinExistence type="inferred from homology"/>
<dbReference type="InterPro" id="IPR015590">
    <property type="entry name" value="Aldehyde_DH_dom"/>
</dbReference>
<dbReference type="InterPro" id="IPR016160">
    <property type="entry name" value="Ald_DH_CS_CYS"/>
</dbReference>
<dbReference type="PANTHER" id="PTHR11699">
    <property type="entry name" value="ALDEHYDE DEHYDROGENASE-RELATED"/>
    <property type="match status" value="1"/>
</dbReference>
<dbReference type="InterPro" id="IPR016161">
    <property type="entry name" value="Ald_DH/histidinol_DH"/>
</dbReference>
<protein>
    <submittedName>
        <fullName evidence="5">Aldehyde dehydrogenase family protein</fullName>
    </submittedName>
</protein>
<dbReference type="Gene3D" id="3.40.309.10">
    <property type="entry name" value="Aldehyde Dehydrogenase, Chain A, domain 2"/>
    <property type="match status" value="1"/>
</dbReference>
<feature type="domain" description="Aldehyde dehydrogenase" evidence="4">
    <location>
        <begin position="18"/>
        <end position="464"/>
    </location>
</feature>
<dbReference type="InterPro" id="IPR029510">
    <property type="entry name" value="Ald_DH_CS_GLU"/>
</dbReference>